<dbReference type="AlphaFoldDB" id="A0A1I7TYI6"/>
<dbReference type="WBParaSite" id="Csp11.Scaffold629.g13070.t1">
    <property type="protein sequence ID" value="Csp11.Scaffold629.g13070.t1"/>
    <property type="gene ID" value="Csp11.Scaffold629.g13070"/>
</dbReference>
<proteinExistence type="predicted"/>
<dbReference type="Proteomes" id="UP000095282">
    <property type="component" value="Unplaced"/>
</dbReference>
<reference evidence="2" key="1">
    <citation type="submission" date="2016-11" db="UniProtKB">
        <authorList>
            <consortium name="WormBaseParasite"/>
        </authorList>
    </citation>
    <scope>IDENTIFICATION</scope>
</reference>
<name>A0A1I7TYI6_9PELO</name>
<accession>A0A1I7TYI6</accession>
<sequence length="70" mass="8069">MAQEKTSEKVRDRLGIKTEYSCTAVEIKKVKLDLVLEWNSMKKKSSNFPDQTTVSYENVIFLKILMVTPS</sequence>
<evidence type="ECO:0000313" key="1">
    <source>
        <dbReference type="Proteomes" id="UP000095282"/>
    </source>
</evidence>
<organism evidence="1 2">
    <name type="scientific">Caenorhabditis tropicalis</name>
    <dbReference type="NCBI Taxonomy" id="1561998"/>
    <lineage>
        <taxon>Eukaryota</taxon>
        <taxon>Metazoa</taxon>
        <taxon>Ecdysozoa</taxon>
        <taxon>Nematoda</taxon>
        <taxon>Chromadorea</taxon>
        <taxon>Rhabditida</taxon>
        <taxon>Rhabditina</taxon>
        <taxon>Rhabditomorpha</taxon>
        <taxon>Rhabditoidea</taxon>
        <taxon>Rhabditidae</taxon>
        <taxon>Peloderinae</taxon>
        <taxon>Caenorhabditis</taxon>
    </lineage>
</organism>
<keyword evidence="1" id="KW-1185">Reference proteome</keyword>
<protein>
    <submittedName>
        <fullName evidence="2">Uncharacterized protein</fullName>
    </submittedName>
</protein>
<evidence type="ECO:0000313" key="2">
    <source>
        <dbReference type="WBParaSite" id="Csp11.Scaffold629.g13070.t1"/>
    </source>
</evidence>